<keyword evidence="2" id="KW-1185">Reference proteome</keyword>
<dbReference type="Proteomes" id="UP000195273">
    <property type="component" value="Chromosome"/>
</dbReference>
<gene>
    <name evidence="1" type="ORF">LOKVESSMR4R_03720</name>
</gene>
<dbReference type="EMBL" id="CP021431">
    <property type="protein sequence ID" value="ARU02986.1"/>
    <property type="molecule type" value="Genomic_DNA"/>
</dbReference>
<dbReference type="OrthoDB" id="7667008at2"/>
<dbReference type="KEGG" id="lvs:LOKVESSMR4R_03720"/>
<protein>
    <submittedName>
        <fullName evidence="1">Uncharacterized protein</fullName>
    </submittedName>
</protein>
<proteinExistence type="predicted"/>
<evidence type="ECO:0000313" key="2">
    <source>
        <dbReference type="Proteomes" id="UP000195273"/>
    </source>
</evidence>
<evidence type="ECO:0000313" key="1">
    <source>
        <dbReference type="EMBL" id="ARU02986.1"/>
    </source>
</evidence>
<dbReference type="RefSeq" id="WP_087211875.1">
    <property type="nucleotide sequence ID" value="NZ_CP021431.1"/>
</dbReference>
<organism evidence="1 2">
    <name type="scientific">Yoonia vestfoldensis</name>
    <dbReference type="NCBI Taxonomy" id="245188"/>
    <lineage>
        <taxon>Bacteria</taxon>
        <taxon>Pseudomonadati</taxon>
        <taxon>Pseudomonadota</taxon>
        <taxon>Alphaproteobacteria</taxon>
        <taxon>Rhodobacterales</taxon>
        <taxon>Paracoccaceae</taxon>
        <taxon>Yoonia</taxon>
    </lineage>
</organism>
<name>A0A1Y0EH78_9RHOB</name>
<dbReference type="AlphaFoldDB" id="A0A1Y0EH78"/>
<reference evidence="1 2" key="1">
    <citation type="submission" date="2017-05" db="EMBL/GenBank/DDBJ databases">
        <title>Genome Sequence of Loktanella vestfoldensis Strain SMR4r Isolated from a Culture of the Diatom Skeletonema marinoi.</title>
        <authorList>
            <person name="Topel M."/>
            <person name="Pinder M.I.M."/>
            <person name="Johansson O.N."/>
            <person name="Kourtchenko O."/>
            <person name="Godhe A."/>
            <person name="Clarke A.K."/>
        </authorList>
    </citation>
    <scope>NUCLEOTIDE SEQUENCE [LARGE SCALE GENOMIC DNA]</scope>
    <source>
        <strain evidence="1 2">SMR4r</strain>
    </source>
</reference>
<accession>A0A1Y0EH78</accession>
<sequence>MSVQRKDIAVVRSYLADETARIDQIKARSARPDGCGPEIVDVAPARGMVQRFQPREVVLTKAGNVRVTRAGHNGHDALRRGDAFDVMMEKARGRAGKEAPPLFTAGQISAGRDYAALYERCAAAGVKCSSIEALGGCGGQGSFIDALIRDSRRLASLDRAVGRDVVLSPRKAHAHSDRGRRVVCVLDLVQAVCVENLTISQTMNRFGWPRTPASVKAARTALCFALDRMQGYRD</sequence>